<reference evidence="2 3" key="1">
    <citation type="submission" date="2019-08" db="EMBL/GenBank/DDBJ databases">
        <title>Whole-genome Sequencing of e-waste polymer degrading bacterium Pseudomonas sp. strain PE08.</title>
        <authorList>
            <person name="Kirdat K."/>
            <person name="Debbarma P."/>
            <person name="Narawade N."/>
            <person name="Suyal D."/>
            <person name="Thorat V."/>
            <person name="Shouche Y."/>
            <person name="Goel R."/>
            <person name="Yadav A."/>
        </authorList>
    </citation>
    <scope>NUCLEOTIDE SEQUENCE [LARGE SCALE GENOMIC DNA]</scope>
    <source>
        <strain evidence="2 3">PE08</strain>
    </source>
</reference>
<organism evidence="2 3">
    <name type="scientific">Metapseudomonas lalkuanensis</name>
    <dbReference type="NCBI Taxonomy" id="2604832"/>
    <lineage>
        <taxon>Bacteria</taxon>
        <taxon>Pseudomonadati</taxon>
        <taxon>Pseudomonadota</taxon>
        <taxon>Gammaproteobacteria</taxon>
        <taxon>Pseudomonadales</taxon>
        <taxon>Pseudomonadaceae</taxon>
        <taxon>Metapseudomonas</taxon>
    </lineage>
</organism>
<dbReference type="KEGG" id="plal:FXN65_04705"/>
<evidence type="ECO:0000259" key="1">
    <source>
        <dbReference type="Pfam" id="PF13116"/>
    </source>
</evidence>
<dbReference type="RefSeq" id="WP_151131938.1">
    <property type="nucleotide sequence ID" value="NZ_CP043311.1"/>
</dbReference>
<dbReference type="EMBL" id="CP043311">
    <property type="protein sequence ID" value="QEY61380.1"/>
    <property type="molecule type" value="Genomic_DNA"/>
</dbReference>
<dbReference type="InterPro" id="IPR011836">
    <property type="entry name" value="YhdP"/>
</dbReference>
<dbReference type="NCBIfam" id="TIGR02099">
    <property type="entry name" value="YhdP family protein"/>
    <property type="match status" value="1"/>
</dbReference>
<proteinExistence type="predicted"/>
<gene>
    <name evidence="2" type="ORF">FXN65_04705</name>
</gene>
<dbReference type="InterPro" id="IPR025263">
    <property type="entry name" value="YhdP_central"/>
</dbReference>
<sequence>MEALARWLMRILRWSLGLCALFLVLAALYVSLGRELVPLVAEYRGEAEEKAAAALGQPLKIGALEGRWHGLSPLLIAHDVLLGEGDGALRLDQIRVVPDVLGSLMVQQPRIARLELDGVQLTLNQDEAGKWHLQGFAAGSDKPLPGPRQLRDLLRQIGHVSVLNSRLTLAPHGQEPVRFDAISLGLKATGSRQRLDGRLALPDGQPLALRLRTRLDTEAWLQGEAELYLSLPQTDWARWLPASLTREWNLQRLQAGGELWGEWAKGDLQRAVARLHVPEARGAYAERKAVTLNNLALNAYFTRTDEGFQVLLDSLAADIGKQRWGDANLRLGHKAGEQPEWSLSADRLDVAPLLPVVDALVPLPEQAAAAVAGLKPRGAVRNLSLHFRPGQEGAKRLEFSSNLDGIGFNAYHGAPAVENVSGSLVGDLYQGELRLDSNDFALHLDHLFPKAWHYREANARLTWSLDDIAFTLASPYMRLEGEEGSIAGDMLIRLMRDPEAEDYMDLRVGLRDGDAKYTEKYLPTLSPGMSPALSKWLKEAIKGGAVDEGFFQYQGSLAHGAEPSARSLSLFFKVHDAELAYQPGWPELREARGDVFIEDTGVRIKVPDGRILDSRVSDAEAAVPHVEPGEIPRLQLEARLDSSFTDGLKILQEAPMGTASVFAGWQGQGTLDGSLKLDIPLEKGDAPHVVVDLATRDAQLKIARPELALSQLKGSFRYDTDKGLSAQDIRGQAFGREVRARAQAEGSNGKARSRIIANGSIALADLATWLGVTQPLPASGNLPYSLNLSLDGKDSQLRIDSNLKGLAVDLPAPFGKTADDSRDTSWRMTLDGDERRYWLDYAGLASLALAAPVGKLDDARGDLMLGGGAATLPGNKGLRVRGRVPELDTTPWLALAKQYAPRDGAEKARMLRSANLEIGRFQGFGMNLENLKVNLERSSSGWNLGLDSALMQGTVAMADAKDAPISIHLKQVRLPEPPENEAEADARPDPLAGVDPRQVPALDLRIDQVVLGNSPLGAWSFKARPNAKGLGFSDLDLDLRGLKVTGSAGWEGTAESSASWYKGRMEGKNLADVLKAWNFAPSATSERFRLDADGRWPGSPAWASIKRYSGSLDASLNNGQFVEVEGGAQALRVFGLLNFNSIGRRLRLDFSDLLGKGLAYDRVKGLLVGSDGRFVTRKPITLEGPSSGLELDGTLDLAADRIDAKLLVTLPVTNNLPLAALIVGAPAIGGALFVVDKLLGDKVARFASVQYKVEGSWKNPRITFEKPFEKSR</sequence>
<dbReference type="PANTHER" id="PTHR38690">
    <property type="entry name" value="PROTEASE-RELATED"/>
    <property type="match status" value="1"/>
</dbReference>
<dbReference type="Proteomes" id="UP000327179">
    <property type="component" value="Chromosome"/>
</dbReference>
<name>A0A5J6QFQ6_9GAMM</name>
<dbReference type="Pfam" id="PF13116">
    <property type="entry name" value="YhdP"/>
    <property type="match status" value="1"/>
</dbReference>
<dbReference type="AlphaFoldDB" id="A0A5J6QFQ6"/>
<keyword evidence="3" id="KW-1185">Reference proteome</keyword>
<evidence type="ECO:0000313" key="2">
    <source>
        <dbReference type="EMBL" id="QEY61380.1"/>
    </source>
</evidence>
<evidence type="ECO:0000313" key="3">
    <source>
        <dbReference type="Proteomes" id="UP000327179"/>
    </source>
</evidence>
<accession>A0A5J6QFQ6</accession>
<feature type="domain" description="YhdP central" evidence="1">
    <location>
        <begin position="2"/>
        <end position="1262"/>
    </location>
</feature>
<protein>
    <submittedName>
        <fullName evidence="2">TIGR02099 family protein</fullName>
    </submittedName>
</protein>
<dbReference type="PANTHER" id="PTHR38690:SF1">
    <property type="entry name" value="PROTEASE"/>
    <property type="match status" value="1"/>
</dbReference>